<organism evidence="3 4">
    <name type="scientific">Ruminiclostridium sufflavum DSM 19573</name>
    <dbReference type="NCBI Taxonomy" id="1121337"/>
    <lineage>
        <taxon>Bacteria</taxon>
        <taxon>Bacillati</taxon>
        <taxon>Bacillota</taxon>
        <taxon>Clostridia</taxon>
        <taxon>Eubacteriales</taxon>
        <taxon>Oscillospiraceae</taxon>
        <taxon>Ruminiclostridium</taxon>
    </lineage>
</organism>
<keyword evidence="4" id="KW-1185">Reference proteome</keyword>
<evidence type="ECO:0000259" key="2">
    <source>
        <dbReference type="Pfam" id="PF09084"/>
    </source>
</evidence>
<dbReference type="RefSeq" id="WP_110460729.1">
    <property type="nucleotide sequence ID" value="NZ_QKMR01000003.1"/>
</dbReference>
<comment type="caution">
    <text evidence="3">The sequence shown here is derived from an EMBL/GenBank/DDBJ whole genome shotgun (WGS) entry which is preliminary data.</text>
</comment>
<proteinExistence type="predicted"/>
<evidence type="ECO:0000313" key="3">
    <source>
        <dbReference type="EMBL" id="PYG89434.1"/>
    </source>
</evidence>
<dbReference type="Pfam" id="PF09084">
    <property type="entry name" value="NMT1"/>
    <property type="match status" value="1"/>
</dbReference>
<protein>
    <submittedName>
        <fullName evidence="3">ABC-type nitrate/sulfonate/bicarbonate transport system substrate-binding protein</fullName>
    </submittedName>
</protein>
<reference evidence="3 4" key="1">
    <citation type="submission" date="2018-06" db="EMBL/GenBank/DDBJ databases">
        <title>Genomic Encyclopedia of Type Strains, Phase I: the one thousand microbial genomes (KMG-I) project.</title>
        <authorList>
            <person name="Kyrpides N."/>
        </authorList>
    </citation>
    <scope>NUCLEOTIDE SEQUENCE [LARGE SCALE GENOMIC DNA]</scope>
    <source>
        <strain evidence="3 4">DSM 19573</strain>
    </source>
</reference>
<dbReference type="AlphaFoldDB" id="A0A318XS85"/>
<accession>A0A318XS85</accession>
<dbReference type="InterPro" id="IPR015168">
    <property type="entry name" value="SsuA/THI5"/>
</dbReference>
<dbReference type="PANTHER" id="PTHR30024">
    <property type="entry name" value="ALIPHATIC SULFONATES-BINDING PROTEIN-RELATED"/>
    <property type="match status" value="1"/>
</dbReference>
<gene>
    <name evidence="3" type="ORF">LY28_00653</name>
</gene>
<dbReference type="EMBL" id="QKMR01000003">
    <property type="protein sequence ID" value="PYG89434.1"/>
    <property type="molecule type" value="Genomic_DNA"/>
</dbReference>
<evidence type="ECO:0000313" key="4">
    <source>
        <dbReference type="Proteomes" id="UP000248132"/>
    </source>
</evidence>
<dbReference type="PROSITE" id="PS51257">
    <property type="entry name" value="PROKAR_LIPOPROTEIN"/>
    <property type="match status" value="1"/>
</dbReference>
<evidence type="ECO:0000256" key="1">
    <source>
        <dbReference type="SAM" id="SignalP"/>
    </source>
</evidence>
<keyword evidence="1" id="KW-0732">Signal</keyword>
<sequence length="374" mass="40402">MKKILTFVLLASVVMSLTGCGGTDTATDTTTPQSGSGSNALTKVLTSGQNVVQTSVPLVAGDAMGTWKELGLEVEKTSYVSGPPQLEANPSGDWNIGWIGATAAITGILKYDMNVIGLSGYDYSNVAFAREDSDIVKAGDKGVAGTLGTAEEWRGKKIIVGVGTVNYADLMLTLKELGLSANDVTIINMDISTGMQAFLSGSGDIWFGSSTYAIQVAAKPGYKTIHTMQGMDAGMAGNIIANRDYLSKNEDAVVKYLEGSIEVLLWLNDENNANQAADWFVQGMKQDFGVEMTKIDALDNIKQTGFKDLKFYESLCEEGSDGLTGLQREFKKFYEYHVIIGSQKEENMQKVLDAVDCTYLKKAIELYKKDHNIS</sequence>
<dbReference type="SUPFAM" id="SSF53850">
    <property type="entry name" value="Periplasmic binding protein-like II"/>
    <property type="match status" value="1"/>
</dbReference>
<dbReference type="OrthoDB" id="2054296at2"/>
<dbReference type="Proteomes" id="UP000248132">
    <property type="component" value="Unassembled WGS sequence"/>
</dbReference>
<feature type="signal peptide" evidence="1">
    <location>
        <begin position="1"/>
        <end position="26"/>
    </location>
</feature>
<name>A0A318XS85_9FIRM</name>
<feature type="domain" description="SsuA/THI5-like" evidence="2">
    <location>
        <begin position="150"/>
        <end position="258"/>
    </location>
</feature>
<feature type="chain" id="PRO_5016377851" evidence="1">
    <location>
        <begin position="27"/>
        <end position="374"/>
    </location>
</feature>
<dbReference type="Gene3D" id="3.40.190.10">
    <property type="entry name" value="Periplasmic binding protein-like II"/>
    <property type="match status" value="2"/>
</dbReference>